<accession>A0ABU6YTK2</accession>
<evidence type="ECO:0000256" key="2">
    <source>
        <dbReference type="PROSITE-ProRule" id="PRU00663"/>
    </source>
</evidence>
<feature type="region of interest" description="Disordered" evidence="3">
    <location>
        <begin position="1"/>
        <end position="70"/>
    </location>
</feature>
<keyword evidence="1 2" id="KW-0344">Guanine-nucleotide releasing factor</keyword>
<dbReference type="PANTHER" id="PTHR33101">
    <property type="entry name" value="ROP GUANINE NUCLEOTIDE EXCHANGE FACTOR 1"/>
    <property type="match status" value="1"/>
</dbReference>
<dbReference type="InterPro" id="IPR038937">
    <property type="entry name" value="RopGEF"/>
</dbReference>
<evidence type="ECO:0000313" key="6">
    <source>
        <dbReference type="Proteomes" id="UP001341840"/>
    </source>
</evidence>
<dbReference type="InterPro" id="IPR005512">
    <property type="entry name" value="PRONE_dom"/>
</dbReference>
<gene>
    <name evidence="5" type="ORF">PIB30_095748</name>
</gene>
<evidence type="ECO:0000256" key="3">
    <source>
        <dbReference type="SAM" id="MobiDB-lite"/>
    </source>
</evidence>
<protein>
    <recommendedName>
        <fullName evidence="4">PRONE domain-containing protein</fullName>
    </recommendedName>
</protein>
<keyword evidence="6" id="KW-1185">Reference proteome</keyword>
<dbReference type="PROSITE" id="PS51334">
    <property type="entry name" value="PRONE"/>
    <property type="match status" value="1"/>
</dbReference>
<evidence type="ECO:0000256" key="1">
    <source>
        <dbReference type="ARBA" id="ARBA00022658"/>
    </source>
</evidence>
<feature type="compositionally biased region" description="Basic and acidic residues" evidence="3">
    <location>
        <begin position="19"/>
        <end position="33"/>
    </location>
</feature>
<feature type="compositionally biased region" description="Basic and acidic residues" evidence="3">
    <location>
        <begin position="1"/>
        <end position="12"/>
    </location>
</feature>
<comment type="caution">
    <text evidence="5">The sequence shown here is derived from an EMBL/GenBank/DDBJ whole genome shotgun (WGS) entry which is preliminary data.</text>
</comment>
<organism evidence="5 6">
    <name type="scientific">Stylosanthes scabra</name>
    <dbReference type="NCBI Taxonomy" id="79078"/>
    <lineage>
        <taxon>Eukaryota</taxon>
        <taxon>Viridiplantae</taxon>
        <taxon>Streptophyta</taxon>
        <taxon>Embryophyta</taxon>
        <taxon>Tracheophyta</taxon>
        <taxon>Spermatophyta</taxon>
        <taxon>Magnoliopsida</taxon>
        <taxon>eudicotyledons</taxon>
        <taxon>Gunneridae</taxon>
        <taxon>Pentapetalae</taxon>
        <taxon>rosids</taxon>
        <taxon>fabids</taxon>
        <taxon>Fabales</taxon>
        <taxon>Fabaceae</taxon>
        <taxon>Papilionoideae</taxon>
        <taxon>50 kb inversion clade</taxon>
        <taxon>dalbergioids sensu lato</taxon>
        <taxon>Dalbergieae</taxon>
        <taxon>Pterocarpus clade</taxon>
        <taxon>Stylosanthes</taxon>
    </lineage>
</organism>
<feature type="compositionally biased region" description="Low complexity" evidence="3">
    <location>
        <begin position="34"/>
        <end position="47"/>
    </location>
</feature>
<sequence length="212" mass="23195">MSALTKKSEESRKKRYGFVKKESLTDSTAESRESNFGGSNSSSSGSSIEEAKATTKASSSPSPPAPPLGWPILKAAVSKCGKSDAKEQEQEQDLVVLVQKCQMLNDEGKVMTCRPRTDIFINVPALRKLDNMLLDILDTEFWYVDQGIVAPDADGSASFHKTIQRQDGKWWLPVPRVPPKAVVSSLSGPSLQFSNASYSYSSERLTTQEVSD</sequence>
<dbReference type="Gene3D" id="1.20.58.2010">
    <property type="entry name" value="PRONE domain, subdomain 1"/>
    <property type="match status" value="1"/>
</dbReference>
<dbReference type="PANTHER" id="PTHR33101:SF1">
    <property type="entry name" value="ROP GUANINE NUCLEOTIDE EXCHANGE FACTOR 5"/>
    <property type="match status" value="1"/>
</dbReference>
<dbReference type="Proteomes" id="UP001341840">
    <property type="component" value="Unassembled WGS sequence"/>
</dbReference>
<dbReference type="Pfam" id="PF03759">
    <property type="entry name" value="PRONE"/>
    <property type="match status" value="1"/>
</dbReference>
<feature type="domain" description="PRONE" evidence="4">
    <location>
        <begin position="1"/>
        <end position="212"/>
    </location>
</feature>
<dbReference type="EMBL" id="JASCZI010243866">
    <property type="protein sequence ID" value="MED6213692.1"/>
    <property type="molecule type" value="Genomic_DNA"/>
</dbReference>
<evidence type="ECO:0000259" key="4">
    <source>
        <dbReference type="PROSITE" id="PS51334"/>
    </source>
</evidence>
<proteinExistence type="predicted"/>
<name>A0ABU6YTK2_9FABA</name>
<evidence type="ECO:0000313" key="5">
    <source>
        <dbReference type="EMBL" id="MED6213692.1"/>
    </source>
</evidence>
<reference evidence="5 6" key="1">
    <citation type="journal article" date="2023" name="Plants (Basel)">
        <title>Bridging the Gap: Combining Genomics and Transcriptomics Approaches to Understand Stylosanthes scabra, an Orphan Legume from the Brazilian Caatinga.</title>
        <authorList>
            <person name="Ferreira-Neto J.R.C."/>
            <person name="da Silva M.D."/>
            <person name="Binneck E."/>
            <person name="de Melo N.F."/>
            <person name="da Silva R.H."/>
            <person name="de Melo A.L.T.M."/>
            <person name="Pandolfi V."/>
            <person name="Bustamante F.O."/>
            <person name="Brasileiro-Vidal A.C."/>
            <person name="Benko-Iseppon A.M."/>
        </authorList>
    </citation>
    <scope>NUCLEOTIDE SEQUENCE [LARGE SCALE GENOMIC DNA]</scope>
    <source>
        <tissue evidence="5">Leaves</tissue>
    </source>
</reference>